<dbReference type="AlphaFoldDB" id="A0AA39C627"/>
<reference evidence="2" key="2">
    <citation type="submission" date="2023-03" db="EMBL/GenBank/DDBJ databases">
        <authorList>
            <person name="Inwood S.N."/>
            <person name="Skelly J.G."/>
            <person name="Guhlin J."/>
            <person name="Harrop T.W.R."/>
            <person name="Goldson S.G."/>
            <person name="Dearden P.K."/>
        </authorList>
    </citation>
    <scope>NUCLEOTIDE SEQUENCE</scope>
    <source>
        <strain evidence="2">Irish</strain>
        <tissue evidence="2">Whole body</tissue>
    </source>
</reference>
<sequence>MAMIWKFGQINVAKQFYHGVKLLSRKNSAVPNVIQRLKSEISIKKRPETFYQPMIPPKKISKAEMKYQHLDKLSKDYTLIYRSSITGIVKFGYHISYMFIIICIFGLFYIDKYVGDFDLFPSLTANNSDSNNSEKSRVQVKDKNEMKLMVGGLILMNAILFLAARMHVIRIWFSPEKNLYKLVVIGDLPGFQKSIEFPPGSVTVKPRNFLNSLSYVVHHIKGKRYYITEGNFKIPADYHKLLGHIPKH</sequence>
<dbReference type="Proteomes" id="UP001168990">
    <property type="component" value="Unassembled WGS sequence"/>
</dbReference>
<feature type="transmembrane region" description="Helical" evidence="1">
    <location>
        <begin position="91"/>
        <end position="110"/>
    </location>
</feature>
<reference evidence="2" key="1">
    <citation type="journal article" date="2023" name="bioRxiv">
        <title>Scaffold-level genome assemblies of two parasitoid biocontrol wasps reveal the parthenogenesis mechanism and an associated novel virus.</title>
        <authorList>
            <person name="Inwood S."/>
            <person name="Skelly J."/>
            <person name="Guhlin J."/>
            <person name="Harrop T."/>
            <person name="Goldson S."/>
            <person name="Dearden P."/>
        </authorList>
    </citation>
    <scope>NUCLEOTIDE SEQUENCE</scope>
    <source>
        <strain evidence="2">Irish</strain>
        <tissue evidence="2">Whole body</tissue>
    </source>
</reference>
<keyword evidence="1" id="KW-1133">Transmembrane helix</keyword>
<keyword evidence="1" id="KW-0472">Membrane</keyword>
<dbReference type="EMBL" id="JAQQBS010001424">
    <property type="protein sequence ID" value="KAK0158442.1"/>
    <property type="molecule type" value="Genomic_DNA"/>
</dbReference>
<organism evidence="2 3">
    <name type="scientific">Microctonus aethiopoides</name>
    <dbReference type="NCBI Taxonomy" id="144406"/>
    <lineage>
        <taxon>Eukaryota</taxon>
        <taxon>Metazoa</taxon>
        <taxon>Ecdysozoa</taxon>
        <taxon>Arthropoda</taxon>
        <taxon>Hexapoda</taxon>
        <taxon>Insecta</taxon>
        <taxon>Pterygota</taxon>
        <taxon>Neoptera</taxon>
        <taxon>Endopterygota</taxon>
        <taxon>Hymenoptera</taxon>
        <taxon>Apocrita</taxon>
        <taxon>Ichneumonoidea</taxon>
        <taxon>Braconidae</taxon>
        <taxon>Euphorinae</taxon>
        <taxon>Microctonus</taxon>
    </lineage>
</organism>
<keyword evidence="3" id="KW-1185">Reference proteome</keyword>
<accession>A0AA39C627</accession>
<proteinExistence type="predicted"/>
<name>A0AA39C627_9HYME</name>
<evidence type="ECO:0000313" key="3">
    <source>
        <dbReference type="Proteomes" id="UP001168990"/>
    </source>
</evidence>
<evidence type="ECO:0000313" key="2">
    <source>
        <dbReference type="EMBL" id="KAK0158442.1"/>
    </source>
</evidence>
<evidence type="ECO:0000256" key="1">
    <source>
        <dbReference type="SAM" id="Phobius"/>
    </source>
</evidence>
<comment type="caution">
    <text evidence="2">The sequence shown here is derived from an EMBL/GenBank/DDBJ whole genome shotgun (WGS) entry which is preliminary data.</text>
</comment>
<feature type="transmembrane region" description="Helical" evidence="1">
    <location>
        <begin position="148"/>
        <end position="168"/>
    </location>
</feature>
<gene>
    <name evidence="2" type="ORF">PV328_009442</name>
</gene>
<keyword evidence="1" id="KW-0812">Transmembrane</keyword>
<protein>
    <submittedName>
        <fullName evidence="2">Uncharacterized protein</fullName>
    </submittedName>
</protein>